<dbReference type="InterPro" id="IPR001264">
    <property type="entry name" value="Glyco_trans_51"/>
</dbReference>
<keyword evidence="4 11" id="KW-0808">Transferase</keyword>
<keyword evidence="14" id="KW-1185">Reference proteome</keyword>
<dbReference type="EC" id="2.4.99.28" evidence="11"/>
<dbReference type="EMBL" id="BTFW01000001">
    <property type="protein sequence ID" value="GMM61667.1"/>
    <property type="molecule type" value="Genomic_DNA"/>
</dbReference>
<evidence type="ECO:0000313" key="13">
    <source>
        <dbReference type="EMBL" id="GMM61667.1"/>
    </source>
</evidence>
<evidence type="ECO:0000256" key="4">
    <source>
        <dbReference type="ARBA" id="ARBA00022679"/>
    </source>
</evidence>
<feature type="domain" description="Glycosyl transferase family 51" evidence="12">
    <location>
        <begin position="64"/>
        <end position="224"/>
    </location>
</feature>
<keyword evidence="6 11" id="KW-0133">Cell shape</keyword>
<dbReference type="Proteomes" id="UP001187221">
    <property type="component" value="Unassembled WGS sequence"/>
</dbReference>
<reference evidence="13 14" key="1">
    <citation type="submission" date="2023-06" db="EMBL/GenBank/DDBJ databases">
        <title>Draft genome sequence of Novosphingobium sp. strain IK01.</title>
        <authorList>
            <person name="Hatamoto M."/>
            <person name="Ikarashi T."/>
            <person name="Yamaguchi T."/>
        </authorList>
    </citation>
    <scope>NUCLEOTIDE SEQUENCE [LARGE SCALE GENOMIC DNA]</scope>
    <source>
        <strain evidence="13 14">IK01</strain>
    </source>
</reference>
<dbReference type="NCBIfam" id="TIGR02070">
    <property type="entry name" value="mono_pep_trsgly"/>
    <property type="match status" value="1"/>
</dbReference>
<evidence type="ECO:0000256" key="6">
    <source>
        <dbReference type="ARBA" id="ARBA00022960"/>
    </source>
</evidence>
<dbReference type="RefSeq" id="WP_411911525.1">
    <property type="nucleotide sequence ID" value="NZ_BTFW01000001.1"/>
</dbReference>
<keyword evidence="5 11" id="KW-0812">Transmembrane</keyword>
<evidence type="ECO:0000256" key="10">
    <source>
        <dbReference type="ARBA" id="ARBA00023316"/>
    </source>
</evidence>
<sequence>MFKQLMPTRPSSTSRSSHRSFAVRLIGWAGKAVLAFVVISLVWVVITKWVPVPYTATMLMDGNGVTKDWTPLSRIDRSMVDAAIAGEDSRFCSHSGFDGQAMLQAFERNQQGGRIRGGSTISQQTAKNVFLWQGGGYFRKGLEAWFTVLIEKIWGKRRIMEVYLNVAETGIGTYGVEAGAQRYYHKGAAHLSRIEAARIAAAFPQPKVREVTGASGRQRRHGNAIAARSAVVRGQYDVCVYN</sequence>
<dbReference type="Pfam" id="PF00912">
    <property type="entry name" value="Transgly"/>
    <property type="match status" value="1"/>
</dbReference>
<dbReference type="PANTHER" id="PTHR30400:SF0">
    <property type="entry name" value="BIOSYNTHETIC PEPTIDOGLYCAN TRANSGLYCOSYLASE"/>
    <property type="match status" value="1"/>
</dbReference>
<organism evidence="13 14">
    <name type="scientific">Novosphingobium pituita</name>
    <dbReference type="NCBI Taxonomy" id="3056842"/>
    <lineage>
        <taxon>Bacteria</taxon>
        <taxon>Pseudomonadati</taxon>
        <taxon>Pseudomonadota</taxon>
        <taxon>Alphaproteobacteria</taxon>
        <taxon>Sphingomonadales</taxon>
        <taxon>Sphingomonadaceae</taxon>
        <taxon>Novosphingobium</taxon>
    </lineage>
</organism>
<keyword evidence="1 11" id="KW-1003">Cell membrane</keyword>
<keyword evidence="10 11" id="KW-0961">Cell wall biogenesis/degradation</keyword>
<keyword evidence="7 11" id="KW-0573">Peptidoglycan synthesis</keyword>
<feature type="transmembrane region" description="Helical" evidence="11">
    <location>
        <begin position="21"/>
        <end position="46"/>
    </location>
</feature>
<evidence type="ECO:0000256" key="1">
    <source>
        <dbReference type="ARBA" id="ARBA00022475"/>
    </source>
</evidence>
<comment type="catalytic activity">
    <reaction evidence="11">
        <text>[GlcNAc-(1-&gt;4)-Mur2Ac(oyl-L-Ala-gamma-D-Glu-L-Lys-D-Ala-D-Ala)](n)-di-trans,octa-cis-undecaprenyl diphosphate + beta-D-GlcNAc-(1-&gt;4)-Mur2Ac(oyl-L-Ala-gamma-D-Glu-L-Lys-D-Ala-D-Ala)-di-trans,octa-cis-undecaprenyl diphosphate = [GlcNAc-(1-&gt;4)-Mur2Ac(oyl-L-Ala-gamma-D-Glu-L-Lys-D-Ala-D-Ala)](n+1)-di-trans,octa-cis-undecaprenyl diphosphate + di-trans,octa-cis-undecaprenyl diphosphate + H(+)</text>
        <dbReference type="Rhea" id="RHEA:23708"/>
        <dbReference type="Rhea" id="RHEA-COMP:9602"/>
        <dbReference type="Rhea" id="RHEA-COMP:9603"/>
        <dbReference type="ChEBI" id="CHEBI:15378"/>
        <dbReference type="ChEBI" id="CHEBI:58405"/>
        <dbReference type="ChEBI" id="CHEBI:60033"/>
        <dbReference type="ChEBI" id="CHEBI:78435"/>
        <dbReference type="EC" id="2.4.99.28"/>
    </reaction>
</comment>
<evidence type="ECO:0000313" key="14">
    <source>
        <dbReference type="Proteomes" id="UP001187221"/>
    </source>
</evidence>
<gene>
    <name evidence="11 13" type="primary">mtgA</name>
    <name evidence="13" type="ORF">NUTIK01_24440</name>
</gene>
<dbReference type="SUPFAM" id="SSF53955">
    <property type="entry name" value="Lysozyme-like"/>
    <property type="match status" value="1"/>
</dbReference>
<comment type="pathway">
    <text evidence="11">Cell wall biogenesis; peptidoglycan biosynthesis.</text>
</comment>
<evidence type="ECO:0000256" key="3">
    <source>
        <dbReference type="ARBA" id="ARBA00022676"/>
    </source>
</evidence>
<evidence type="ECO:0000259" key="12">
    <source>
        <dbReference type="Pfam" id="PF00912"/>
    </source>
</evidence>
<evidence type="ECO:0000256" key="5">
    <source>
        <dbReference type="ARBA" id="ARBA00022692"/>
    </source>
</evidence>
<evidence type="ECO:0000256" key="9">
    <source>
        <dbReference type="ARBA" id="ARBA00023136"/>
    </source>
</evidence>
<proteinExistence type="inferred from homology"/>
<comment type="caution">
    <text evidence="13">The sequence shown here is derived from an EMBL/GenBank/DDBJ whole genome shotgun (WGS) entry which is preliminary data.</text>
</comment>
<name>A0ABQ6P8S3_9SPHN</name>
<comment type="function">
    <text evidence="11">Peptidoglycan polymerase that catalyzes glycan chain elongation from lipid-linked precursors.</text>
</comment>
<dbReference type="Gene3D" id="1.10.3810.10">
    <property type="entry name" value="Biosynthetic peptidoglycan transglycosylase-like"/>
    <property type="match status" value="1"/>
</dbReference>
<keyword evidence="3 11" id="KW-0328">Glycosyltransferase</keyword>
<evidence type="ECO:0000256" key="11">
    <source>
        <dbReference type="HAMAP-Rule" id="MF_00766"/>
    </source>
</evidence>
<dbReference type="InterPro" id="IPR036950">
    <property type="entry name" value="PBP_transglycosylase"/>
</dbReference>
<dbReference type="PANTHER" id="PTHR30400">
    <property type="entry name" value="MONOFUNCTIONAL BIOSYNTHETIC PEPTIDOGLYCAN TRANSGLYCOSYLASE"/>
    <property type="match status" value="1"/>
</dbReference>
<evidence type="ECO:0000256" key="8">
    <source>
        <dbReference type="ARBA" id="ARBA00022989"/>
    </source>
</evidence>
<dbReference type="InterPro" id="IPR011812">
    <property type="entry name" value="Pep_trsgly"/>
</dbReference>
<accession>A0ABQ6P8S3</accession>
<keyword evidence="8 11" id="KW-1133">Transmembrane helix</keyword>
<keyword evidence="2 11" id="KW-0997">Cell inner membrane</keyword>
<dbReference type="InterPro" id="IPR023346">
    <property type="entry name" value="Lysozyme-like_dom_sf"/>
</dbReference>
<evidence type="ECO:0000256" key="2">
    <source>
        <dbReference type="ARBA" id="ARBA00022519"/>
    </source>
</evidence>
<dbReference type="HAMAP" id="MF_00766">
    <property type="entry name" value="PGT_MtgA"/>
    <property type="match status" value="1"/>
</dbReference>
<comment type="similarity">
    <text evidence="11">Belongs to the glycosyltransferase 51 family.</text>
</comment>
<keyword evidence="9 11" id="KW-0472">Membrane</keyword>
<comment type="subcellular location">
    <subcellularLocation>
        <location evidence="11">Cell inner membrane</location>
        <topology evidence="11">Single-pass membrane protein</topology>
    </subcellularLocation>
</comment>
<protein>
    <recommendedName>
        <fullName evidence="11">Biosynthetic peptidoglycan transglycosylase</fullName>
        <ecNumber evidence="11">2.4.99.28</ecNumber>
    </recommendedName>
    <alternativeName>
        <fullName evidence="11">Glycan polymerase</fullName>
    </alternativeName>
    <alternativeName>
        <fullName evidence="11">Peptidoglycan glycosyltransferase MtgA</fullName>
        <shortName evidence="11">PGT</shortName>
    </alternativeName>
</protein>
<evidence type="ECO:0000256" key="7">
    <source>
        <dbReference type="ARBA" id="ARBA00022984"/>
    </source>
</evidence>